<feature type="domain" description="Yeast cell wall synthesis Kre9/Knh1 C-terminal" evidence="6">
    <location>
        <begin position="182"/>
        <end position="282"/>
    </location>
</feature>
<evidence type="ECO:0000259" key="6">
    <source>
        <dbReference type="Pfam" id="PF05390"/>
    </source>
</evidence>
<dbReference type="AlphaFoldDB" id="A0A1E5RJ84"/>
<feature type="signal peptide" evidence="5">
    <location>
        <begin position="1"/>
        <end position="19"/>
    </location>
</feature>
<dbReference type="Proteomes" id="UP000095728">
    <property type="component" value="Unassembled WGS sequence"/>
</dbReference>
<dbReference type="InParanoid" id="A0A1E5RJ84"/>
<dbReference type="InterPro" id="IPR018466">
    <property type="entry name" value="Kre9/Knh1-like_N"/>
</dbReference>
<comment type="function">
    <text evidence="1">Involved in cell wall beta(1-&gt;6) glucan synthesis.</text>
</comment>
<dbReference type="GO" id="GO:0005576">
    <property type="term" value="C:extracellular region"/>
    <property type="evidence" value="ECO:0007669"/>
    <property type="project" value="TreeGrafter"/>
</dbReference>
<dbReference type="EMBL" id="LPNM01000006">
    <property type="protein sequence ID" value="OEJ86623.1"/>
    <property type="molecule type" value="Genomic_DNA"/>
</dbReference>
<accession>A0A1E5RJ84</accession>
<evidence type="ECO:0000256" key="1">
    <source>
        <dbReference type="ARBA" id="ARBA00004010"/>
    </source>
</evidence>
<dbReference type="OrthoDB" id="2432613at2759"/>
<organism evidence="8 9">
    <name type="scientific">Hanseniaspora osmophila</name>
    <dbReference type="NCBI Taxonomy" id="56408"/>
    <lineage>
        <taxon>Eukaryota</taxon>
        <taxon>Fungi</taxon>
        <taxon>Dikarya</taxon>
        <taxon>Ascomycota</taxon>
        <taxon>Saccharomycotina</taxon>
        <taxon>Saccharomycetes</taxon>
        <taxon>Saccharomycodales</taxon>
        <taxon>Saccharomycodaceae</taxon>
        <taxon>Hanseniaspora</taxon>
    </lineage>
</organism>
<sequence length="307" mass="33636">MIPILTIFLLLISSQLIECSINVIKPQKGASFDASSSSSSVSVTVEWVDDDTFPTYSDLSSVTFTLITGENTDMNALKTLASKVSKDKFTKTESSGTDHYTYDVEISNDLVGGNGQYFIQLYAVYDGIGAVAAYSPRFYLEDMSGSVTTYTYSYSTQPSMGYYITNNPYETTTAATTTYDTSASFTVPYVSQTGPYRFAPMQQQPNTTVTATTWTRRFPTSAVTYYTTINTKSLYHVTTITPGWSYTLTSDINYQTPDSFPSENGGWYNPSKRMSLTTRKLNYSAHSTSTTSSSSSTASSTTAASTN</sequence>
<dbReference type="STRING" id="56408.A0A1E5RJ84"/>
<feature type="domain" description="Yeast cell wall synthesis Kre9/Knh1-like N-terminal" evidence="7">
    <location>
        <begin position="25"/>
        <end position="139"/>
    </location>
</feature>
<keyword evidence="9" id="KW-1185">Reference proteome</keyword>
<evidence type="ECO:0000313" key="8">
    <source>
        <dbReference type="EMBL" id="OEJ86623.1"/>
    </source>
</evidence>
<keyword evidence="3 5" id="KW-0732">Signal</keyword>
<comment type="caution">
    <text evidence="8">The sequence shown here is derived from an EMBL/GenBank/DDBJ whole genome shotgun (WGS) entry which is preliminary data.</text>
</comment>
<dbReference type="Pfam" id="PF10342">
    <property type="entry name" value="Kre9_KNH"/>
    <property type="match status" value="1"/>
</dbReference>
<dbReference type="GO" id="GO:0006078">
    <property type="term" value="P:(1-&gt;6)-beta-D-glucan biosynthetic process"/>
    <property type="evidence" value="ECO:0007669"/>
    <property type="project" value="InterPro"/>
</dbReference>
<evidence type="ECO:0000256" key="3">
    <source>
        <dbReference type="ARBA" id="ARBA00022729"/>
    </source>
</evidence>
<gene>
    <name evidence="8" type="ORF">AWRI3579_g1505</name>
</gene>
<evidence type="ECO:0000256" key="5">
    <source>
        <dbReference type="SAM" id="SignalP"/>
    </source>
</evidence>
<dbReference type="GO" id="GO:0042546">
    <property type="term" value="P:cell wall biogenesis"/>
    <property type="evidence" value="ECO:0007669"/>
    <property type="project" value="InterPro"/>
</dbReference>
<comment type="similarity">
    <text evidence="2">Belongs to the KRE9/KNH1 family.</text>
</comment>
<name>A0A1E5RJ84_9ASCO</name>
<proteinExistence type="inferred from homology"/>
<evidence type="ECO:0000256" key="4">
    <source>
        <dbReference type="SAM" id="MobiDB-lite"/>
    </source>
</evidence>
<feature type="region of interest" description="Disordered" evidence="4">
    <location>
        <begin position="286"/>
        <end position="307"/>
    </location>
</feature>
<evidence type="ECO:0000259" key="7">
    <source>
        <dbReference type="Pfam" id="PF10342"/>
    </source>
</evidence>
<dbReference type="InterPro" id="IPR008659">
    <property type="entry name" value="Kre9/Knh1_C"/>
</dbReference>
<dbReference type="PANTHER" id="PTHR28154">
    <property type="entry name" value="CELL WALL SYNTHESIS PROTEIN KNH1-RELATED"/>
    <property type="match status" value="1"/>
</dbReference>
<evidence type="ECO:0000313" key="9">
    <source>
        <dbReference type="Proteomes" id="UP000095728"/>
    </source>
</evidence>
<dbReference type="FunCoup" id="A0A1E5RJ84">
    <property type="interactions" value="11"/>
</dbReference>
<protein>
    <submittedName>
        <fullName evidence="8">Cell wall synthesis protein KRE9</fullName>
    </submittedName>
</protein>
<dbReference type="GO" id="GO:0031505">
    <property type="term" value="P:fungal-type cell wall organization"/>
    <property type="evidence" value="ECO:0007669"/>
    <property type="project" value="TreeGrafter"/>
</dbReference>
<dbReference type="InterPro" id="IPR045328">
    <property type="entry name" value="Kre9/Knh1"/>
</dbReference>
<dbReference type="Pfam" id="PF05390">
    <property type="entry name" value="Kre9_KNH1_C"/>
    <property type="match status" value="1"/>
</dbReference>
<reference evidence="9" key="1">
    <citation type="journal article" date="2016" name="Genome Announc.">
        <title>Genome sequences of three species of Hanseniaspora isolated from spontaneous wine fermentations.</title>
        <authorList>
            <person name="Sternes P.R."/>
            <person name="Lee D."/>
            <person name="Kutyna D.R."/>
            <person name="Borneman A.R."/>
        </authorList>
    </citation>
    <scope>NUCLEOTIDE SEQUENCE [LARGE SCALE GENOMIC DNA]</scope>
    <source>
        <strain evidence="9">AWRI3579</strain>
    </source>
</reference>
<feature type="chain" id="PRO_5009184790" evidence="5">
    <location>
        <begin position="20"/>
        <end position="307"/>
    </location>
</feature>
<evidence type="ECO:0000256" key="2">
    <source>
        <dbReference type="ARBA" id="ARBA00006816"/>
    </source>
</evidence>
<dbReference type="PANTHER" id="PTHR28154:SF1">
    <property type="entry name" value="CELL WALL SYNTHESIS PROTEIN KNH1-RELATED"/>
    <property type="match status" value="1"/>
</dbReference>